<evidence type="ECO:0000259" key="4">
    <source>
        <dbReference type="PROSITE" id="PS50011"/>
    </source>
</evidence>
<reference evidence="5" key="1">
    <citation type="submission" date="2019-09" db="EMBL/GenBank/DDBJ databases">
        <title>Draft genome information of white flower Hibiscus syriacus.</title>
        <authorList>
            <person name="Kim Y.-M."/>
        </authorList>
    </citation>
    <scope>NUCLEOTIDE SEQUENCE [LARGE SCALE GENOMIC DNA]</scope>
    <source>
        <strain evidence="5">YM2019G1</strain>
    </source>
</reference>
<organism evidence="5 6">
    <name type="scientific">Hibiscus syriacus</name>
    <name type="common">Rose of Sharon</name>
    <dbReference type="NCBI Taxonomy" id="106335"/>
    <lineage>
        <taxon>Eukaryota</taxon>
        <taxon>Viridiplantae</taxon>
        <taxon>Streptophyta</taxon>
        <taxon>Embryophyta</taxon>
        <taxon>Tracheophyta</taxon>
        <taxon>Spermatophyta</taxon>
        <taxon>Magnoliopsida</taxon>
        <taxon>eudicotyledons</taxon>
        <taxon>Gunneridae</taxon>
        <taxon>Pentapetalae</taxon>
        <taxon>rosids</taxon>
        <taxon>malvids</taxon>
        <taxon>Malvales</taxon>
        <taxon>Malvaceae</taxon>
        <taxon>Malvoideae</taxon>
        <taxon>Hibiscus</taxon>
    </lineage>
</organism>
<dbReference type="InterPro" id="IPR008271">
    <property type="entry name" value="Ser/Thr_kinase_AS"/>
</dbReference>
<dbReference type="Gene3D" id="1.10.510.10">
    <property type="entry name" value="Transferase(Phosphotransferase) domain 1"/>
    <property type="match status" value="1"/>
</dbReference>
<keyword evidence="3" id="KW-0812">Transmembrane</keyword>
<evidence type="ECO:0000256" key="3">
    <source>
        <dbReference type="SAM" id="Phobius"/>
    </source>
</evidence>
<dbReference type="PROSITE" id="PS50011">
    <property type="entry name" value="PROTEIN_KINASE_DOM"/>
    <property type="match status" value="1"/>
</dbReference>
<protein>
    <recommendedName>
        <fullName evidence="2">non-specific serine/threonine protein kinase</fullName>
        <ecNumber evidence="2">2.7.11.1</ecNumber>
    </recommendedName>
</protein>
<dbReference type="EC" id="2.7.11.1" evidence="2"/>
<feature type="domain" description="Protein kinase" evidence="4">
    <location>
        <begin position="137"/>
        <end position="418"/>
    </location>
</feature>
<evidence type="ECO:0000313" key="6">
    <source>
        <dbReference type="Proteomes" id="UP000436088"/>
    </source>
</evidence>
<evidence type="ECO:0000256" key="1">
    <source>
        <dbReference type="ARBA" id="ARBA00005926"/>
    </source>
</evidence>
<feature type="transmembrane region" description="Helical" evidence="3">
    <location>
        <begin position="12"/>
        <end position="33"/>
    </location>
</feature>
<dbReference type="InterPro" id="IPR000719">
    <property type="entry name" value="Prot_kinase_dom"/>
</dbReference>
<dbReference type="PROSITE" id="PS00108">
    <property type="entry name" value="PROTEIN_KINASE_ST"/>
    <property type="match status" value="1"/>
</dbReference>
<dbReference type="AlphaFoldDB" id="A0A6A2YD98"/>
<gene>
    <name evidence="5" type="ORF">F3Y22_tig00111779pilonHSYRG00230</name>
</gene>
<sequence length="418" mass="45706">MQKAHPGNSVTPFVTIGFTNSFDFIVEGALFVILNQSPNLKMLGLLQGFAAGLMISISFLDLAHNAMNSIGFLKGNLWFFAGVIFFAVVANFIPEPTLPHSSEVKGKKGLRVGLNLALAIALHNIPEGVAVALPVYFATQRKLGKGGFGQVFVGRRFSGGNEHATGSTAMECSWWQSWSSQSTLQRKAGDYYVMVMDILGPTYGMFGILQDKHPASSIRINPLLFANSSASIGGPAPTFSENEPSSIPLPSLISPPIPPLSHPLTIAPSTLSFMNPSGGGDFNHLYYVHGDVKPENFLLGQPSTPQEKKLFLVDLGLATKWRDSSSGLHVDYDQRPDMFRGTVRYASVHAHLGRTASRRDDLESLAYTLIFLHRGRLPWQGYQGDNKSFLVSKKKMATSPEMLCCFCPPPLNNFLKLW</sequence>
<evidence type="ECO:0000313" key="5">
    <source>
        <dbReference type="EMBL" id="KAE8673629.1"/>
    </source>
</evidence>
<dbReference type="GO" id="GO:0005524">
    <property type="term" value="F:ATP binding"/>
    <property type="evidence" value="ECO:0007669"/>
    <property type="project" value="InterPro"/>
</dbReference>
<proteinExistence type="inferred from homology"/>
<comment type="caution">
    <text evidence="5">The sequence shown here is derived from an EMBL/GenBank/DDBJ whole genome shotgun (WGS) entry which is preliminary data.</text>
</comment>
<dbReference type="Pfam" id="PF17667">
    <property type="entry name" value="Pkinase_fungal"/>
    <property type="match status" value="1"/>
</dbReference>
<keyword evidence="6" id="KW-1185">Reference proteome</keyword>
<name>A0A6A2YD98_HIBSY</name>
<dbReference type="PANTHER" id="PTHR11909">
    <property type="entry name" value="CASEIN KINASE-RELATED"/>
    <property type="match status" value="1"/>
</dbReference>
<keyword evidence="3" id="KW-0472">Membrane</keyword>
<dbReference type="InterPro" id="IPR040976">
    <property type="entry name" value="Pkinase_fungal"/>
</dbReference>
<feature type="transmembrane region" description="Helical" evidence="3">
    <location>
        <begin position="75"/>
        <end position="93"/>
    </location>
</feature>
<dbReference type="SUPFAM" id="SSF56112">
    <property type="entry name" value="Protein kinase-like (PK-like)"/>
    <property type="match status" value="1"/>
</dbReference>
<dbReference type="InterPro" id="IPR050235">
    <property type="entry name" value="CK1_Ser-Thr_kinase"/>
</dbReference>
<feature type="transmembrane region" description="Helical" evidence="3">
    <location>
        <begin position="45"/>
        <end position="63"/>
    </location>
</feature>
<accession>A0A6A2YD98</accession>
<dbReference type="InterPro" id="IPR011009">
    <property type="entry name" value="Kinase-like_dom_sf"/>
</dbReference>
<dbReference type="EMBL" id="VEPZ02001425">
    <property type="protein sequence ID" value="KAE8673629.1"/>
    <property type="molecule type" value="Genomic_DNA"/>
</dbReference>
<dbReference type="GO" id="GO:0004674">
    <property type="term" value="F:protein serine/threonine kinase activity"/>
    <property type="evidence" value="ECO:0007669"/>
    <property type="project" value="UniProtKB-EC"/>
</dbReference>
<dbReference type="Proteomes" id="UP000436088">
    <property type="component" value="Unassembled WGS sequence"/>
</dbReference>
<evidence type="ECO:0000256" key="2">
    <source>
        <dbReference type="ARBA" id="ARBA00012513"/>
    </source>
</evidence>
<keyword evidence="3" id="KW-1133">Transmembrane helix</keyword>
<comment type="similarity">
    <text evidence="1">Belongs to the protein kinase superfamily. CK1 Ser/Thr protein kinase family. Casein kinase I subfamily.</text>
</comment>